<evidence type="ECO:0000256" key="8">
    <source>
        <dbReference type="RuleBase" id="RU003983"/>
    </source>
</evidence>
<feature type="binding site" evidence="7">
    <location>
        <position position="278"/>
    </location>
    <ligand>
        <name>Zn(2+)</name>
        <dbReference type="ChEBI" id="CHEBI:29105"/>
        <note>catalytic</note>
    </ligand>
</feature>
<organism evidence="12 13">
    <name type="scientific">Pelovirga terrestris</name>
    <dbReference type="NCBI Taxonomy" id="2771352"/>
    <lineage>
        <taxon>Bacteria</taxon>
        <taxon>Pseudomonadati</taxon>
        <taxon>Thermodesulfobacteriota</taxon>
        <taxon>Desulfuromonadia</taxon>
        <taxon>Geobacterales</taxon>
        <taxon>Geobacteraceae</taxon>
        <taxon>Pelovirga</taxon>
    </lineage>
</organism>
<dbReference type="GO" id="GO:0046872">
    <property type="term" value="F:metal ion binding"/>
    <property type="evidence" value="ECO:0007669"/>
    <property type="project" value="UniProtKB-KW"/>
</dbReference>
<keyword evidence="5 8" id="KW-0482">Metalloprotease</keyword>
<comment type="cofactor">
    <cofactor evidence="7 8">
        <name>Zn(2+)</name>
        <dbReference type="ChEBI" id="CHEBI:29105"/>
    </cofactor>
    <text evidence="7 8">Binds 1 zinc ion per subunit.</text>
</comment>
<keyword evidence="13" id="KW-1185">Reference proteome</keyword>
<keyword evidence="9" id="KW-0472">Membrane</keyword>
<dbReference type="CDD" id="cd07343">
    <property type="entry name" value="M48A_Zmpste24p_like"/>
    <property type="match status" value="1"/>
</dbReference>
<evidence type="ECO:0000259" key="10">
    <source>
        <dbReference type="Pfam" id="PF01435"/>
    </source>
</evidence>
<accession>A0A8J6R078</accession>
<protein>
    <submittedName>
        <fullName evidence="12">M48 family metallopeptidase</fullName>
    </submittedName>
</protein>
<feature type="transmembrane region" description="Helical" evidence="9">
    <location>
        <begin position="60"/>
        <end position="83"/>
    </location>
</feature>
<reference evidence="12" key="1">
    <citation type="submission" date="2020-09" db="EMBL/GenBank/DDBJ databases">
        <title>Pelobacter alkaliphilus sp. nov., a novel anaerobic arsenate-reducing bacterium from terrestrial mud volcano.</title>
        <authorList>
            <person name="Khomyakova M.A."/>
            <person name="Merkel A.Y."/>
            <person name="Slobodkin A.I."/>
        </authorList>
    </citation>
    <scope>NUCLEOTIDE SEQUENCE</scope>
    <source>
        <strain evidence="12">M08fum</strain>
    </source>
</reference>
<proteinExistence type="inferred from homology"/>
<feature type="transmembrane region" description="Helical" evidence="9">
    <location>
        <begin position="147"/>
        <end position="166"/>
    </location>
</feature>
<evidence type="ECO:0000259" key="11">
    <source>
        <dbReference type="Pfam" id="PF16491"/>
    </source>
</evidence>
<dbReference type="AlphaFoldDB" id="A0A8J6R078"/>
<keyword evidence="9" id="KW-0812">Transmembrane</keyword>
<feature type="domain" description="CAAX prenyl protease 1 N-terminal" evidence="11">
    <location>
        <begin position="28"/>
        <end position="199"/>
    </location>
</feature>
<dbReference type="GO" id="GO:0004222">
    <property type="term" value="F:metalloendopeptidase activity"/>
    <property type="evidence" value="ECO:0007669"/>
    <property type="project" value="InterPro"/>
</dbReference>
<evidence type="ECO:0000256" key="9">
    <source>
        <dbReference type="SAM" id="Phobius"/>
    </source>
</evidence>
<feature type="domain" description="Peptidase M48" evidence="10">
    <location>
        <begin position="205"/>
        <end position="410"/>
    </location>
</feature>
<dbReference type="InterPro" id="IPR032456">
    <property type="entry name" value="Peptidase_M48_N"/>
</dbReference>
<evidence type="ECO:0000256" key="6">
    <source>
        <dbReference type="PIRSR" id="PIRSR627057-1"/>
    </source>
</evidence>
<feature type="binding site" evidence="7">
    <location>
        <position position="352"/>
    </location>
    <ligand>
        <name>Zn(2+)</name>
        <dbReference type="ChEBI" id="CHEBI:29105"/>
        <note>catalytic</note>
    </ligand>
</feature>
<dbReference type="GO" id="GO:0071586">
    <property type="term" value="P:CAAX-box protein processing"/>
    <property type="evidence" value="ECO:0007669"/>
    <property type="project" value="InterPro"/>
</dbReference>
<evidence type="ECO:0000256" key="4">
    <source>
        <dbReference type="ARBA" id="ARBA00022833"/>
    </source>
</evidence>
<evidence type="ECO:0000256" key="7">
    <source>
        <dbReference type="PIRSR" id="PIRSR627057-2"/>
    </source>
</evidence>
<name>A0A8J6R078_9BACT</name>
<feature type="transmembrane region" description="Helical" evidence="9">
    <location>
        <begin position="172"/>
        <end position="195"/>
    </location>
</feature>
<feature type="transmembrane region" description="Helical" evidence="9">
    <location>
        <begin position="288"/>
        <end position="306"/>
    </location>
</feature>
<evidence type="ECO:0000256" key="3">
    <source>
        <dbReference type="ARBA" id="ARBA00022801"/>
    </source>
</evidence>
<dbReference type="InterPro" id="IPR001915">
    <property type="entry name" value="Peptidase_M48"/>
</dbReference>
<sequence length="426" mass="48040">MKLLLLLGYLLMVAAQLLLDWLNVRHRRLAAGQLPPLFAQRIDEERLRRSEEYALAKERIGLIETLLGVILTLVFIFGGLLPWYDRLIAGVSDHFILHGLLFFGVLALVQSLVGIPFSLYRNFVLEARFGFNRMGIGLWLTDLVKSLLIGTLLFVLLAGGALWLVQAAPHSWWLWVWGFWAGLSVFLLLLSPYLIEPLFFTFKPLDKPELEERVRSLLERAGVKAGKILQVDASKRSGHSNAYFTGIGKVKRVVLFDTLLEQLNDEELLAVLAHELGHWRCGHLRQRLIKGQIVALASCFVAFYLLNTHMLPGWFGMDELSFVGQVLLLGWLAGLLGFFWTPVSSWWSRRHERQADQFAIDLVGSGMPLATGLVTLARENLSSLFPHPLYAAFHYSHPPMIERVEWLQQRTPTNAGLSVGDGPAEG</sequence>
<comment type="caution">
    <text evidence="12">The sequence shown here is derived from an EMBL/GenBank/DDBJ whole genome shotgun (WGS) entry which is preliminary data.</text>
</comment>
<evidence type="ECO:0000256" key="2">
    <source>
        <dbReference type="ARBA" id="ARBA00022723"/>
    </source>
</evidence>
<dbReference type="Proteomes" id="UP000632828">
    <property type="component" value="Unassembled WGS sequence"/>
</dbReference>
<keyword evidence="9" id="KW-1133">Transmembrane helix</keyword>
<keyword evidence="4 7" id="KW-0862">Zinc</keyword>
<keyword evidence="2 7" id="KW-0479">Metal-binding</keyword>
<evidence type="ECO:0000313" key="13">
    <source>
        <dbReference type="Proteomes" id="UP000632828"/>
    </source>
</evidence>
<feature type="active site" evidence="6">
    <location>
        <position position="275"/>
    </location>
</feature>
<dbReference type="FunFam" id="3.30.2010.10:FF:000010">
    <property type="entry name" value="M48 family peptidase"/>
    <property type="match status" value="1"/>
</dbReference>
<evidence type="ECO:0000256" key="1">
    <source>
        <dbReference type="ARBA" id="ARBA00022670"/>
    </source>
</evidence>
<dbReference type="Pfam" id="PF01435">
    <property type="entry name" value="Peptidase_M48"/>
    <property type="match status" value="1"/>
</dbReference>
<dbReference type="Pfam" id="PF16491">
    <property type="entry name" value="Peptidase_M48_N"/>
    <property type="match status" value="1"/>
</dbReference>
<feature type="transmembrane region" description="Helical" evidence="9">
    <location>
        <begin position="326"/>
        <end position="347"/>
    </location>
</feature>
<evidence type="ECO:0000313" key="12">
    <source>
        <dbReference type="EMBL" id="MBD1401772.1"/>
    </source>
</evidence>
<gene>
    <name evidence="12" type="ORF">ICT70_14005</name>
</gene>
<dbReference type="PANTHER" id="PTHR10120">
    <property type="entry name" value="CAAX PRENYL PROTEASE 1"/>
    <property type="match status" value="1"/>
</dbReference>
<dbReference type="Gene3D" id="3.30.2010.10">
    <property type="entry name" value="Metalloproteases ('zincins'), catalytic domain"/>
    <property type="match status" value="1"/>
</dbReference>
<comment type="similarity">
    <text evidence="8">Belongs to the peptidase M48 family.</text>
</comment>
<evidence type="ECO:0000256" key="5">
    <source>
        <dbReference type="ARBA" id="ARBA00023049"/>
    </source>
</evidence>
<feature type="active site" description="Proton donor" evidence="6">
    <location>
        <position position="356"/>
    </location>
</feature>
<keyword evidence="1 8" id="KW-0645">Protease</keyword>
<keyword evidence="3 8" id="KW-0378">Hydrolase</keyword>
<dbReference type="InterPro" id="IPR027057">
    <property type="entry name" value="CAXX_Prtase_1"/>
</dbReference>
<feature type="transmembrane region" description="Helical" evidence="9">
    <location>
        <begin position="95"/>
        <end position="117"/>
    </location>
</feature>
<dbReference type="EMBL" id="JACWUN010000021">
    <property type="protein sequence ID" value="MBD1401772.1"/>
    <property type="molecule type" value="Genomic_DNA"/>
</dbReference>
<feature type="binding site" evidence="7">
    <location>
        <position position="274"/>
    </location>
    <ligand>
        <name>Zn(2+)</name>
        <dbReference type="ChEBI" id="CHEBI:29105"/>
        <note>catalytic</note>
    </ligand>
</feature>